<protein>
    <submittedName>
        <fullName evidence="1">Uncharacterized protein</fullName>
    </submittedName>
</protein>
<dbReference type="InterPro" id="IPR029044">
    <property type="entry name" value="Nucleotide-diphossugar_trans"/>
</dbReference>
<sequence>MADIGELVTIAQQYQRDGAWREAAAAWRECIWRGPDHAERPQFCAAYGRALLECGEGVHALVVLRSAAKLYPDSAECLGGLALAYVRAAAHDRAAPLWDDLLARFPAHRDRRWWLPAAAHSRVELGDLGLAEAACREAITAFPEAAGGYAMLSVVAERRFRWEQALEGVDHALRLCTAAERPSLIASKLRILGEMGDTAACAAILAEQGTASAAVLSASAYLAMTQGTVADADRRWDECLAGFPDEVQAWLGKAGFQRATGRLAEAEALLRGASERWPHLASVRQALAETLAQRRDVGAARGQWQEAQHLAPLSIFRLWSQCAFLGACGARAEAEALLVQAGAAGSVLARGRFEYAKAARELDAALGFLADLRSASPDNAVLAYAEAEIRSWRQDEGDLEQAASLLRAMCDASAAAVRAGELLVRVQVLLGKPEDAAKVAGSFPAGDRRKGVSEARLWAAAQRGDWPRATETWQHVAGSFFLPALHLPRAELHKLAGKIAAPAHGGILAISMVRNELPRLSGFLAHHRKLGVDGFVFIDNGSDDGSTEFLTSQPDVTVYATAESYAQSHFGSRWLNQVIDLHGTGWVLHADADERLVFPGSEKRSLQDLVRYMADRGEQIAAGVMIDMFPRRPGKGTASQHQWFDPLRIRPSVTCPFIEAAGGVRRRLFGTTVTLSKAPLINAAAGVRYLNSHTTTPAPVSQVTTALLHYHLDYLFDAAHVDRLAAEVARAEHSDFAVDRRRSLALMQALAGEDLLGPASKRYTGSRQLEKMGLIATTQDFEAACG</sequence>
<comment type="caution">
    <text evidence="1">The sequence shown here is derived from an EMBL/GenBank/DDBJ whole genome shotgun (WGS) entry which is preliminary data.</text>
</comment>
<accession>A0A2W2ALG1</accession>
<organism evidence="1 2">
    <name type="scientific">Aestuariivirga litoralis</name>
    <dbReference type="NCBI Taxonomy" id="2650924"/>
    <lineage>
        <taxon>Bacteria</taxon>
        <taxon>Pseudomonadati</taxon>
        <taxon>Pseudomonadota</taxon>
        <taxon>Alphaproteobacteria</taxon>
        <taxon>Hyphomicrobiales</taxon>
        <taxon>Aestuariivirgaceae</taxon>
        <taxon>Aestuariivirga</taxon>
    </lineage>
</organism>
<dbReference type="InterPro" id="IPR011990">
    <property type="entry name" value="TPR-like_helical_dom_sf"/>
</dbReference>
<dbReference type="RefSeq" id="WP_111199231.1">
    <property type="nucleotide sequence ID" value="NZ_QKVK01000006.1"/>
</dbReference>
<reference evidence="2" key="1">
    <citation type="submission" date="2018-06" db="EMBL/GenBank/DDBJ databases">
        <title>Aestuariibacter litoralis strain KCTC 52945T.</title>
        <authorList>
            <person name="Li X."/>
            <person name="Salam N."/>
            <person name="Li J.-L."/>
            <person name="Chen Y.-M."/>
            <person name="Yang Z.-W."/>
            <person name="Zhang L.-Y."/>
            <person name="Han M.-X."/>
            <person name="Xiao M."/>
            <person name="Li W.-J."/>
        </authorList>
    </citation>
    <scope>NUCLEOTIDE SEQUENCE [LARGE SCALE GENOMIC DNA]</scope>
    <source>
        <strain evidence="2">KCTC 52945</strain>
    </source>
</reference>
<proteinExistence type="predicted"/>
<dbReference type="SUPFAM" id="SSF48452">
    <property type="entry name" value="TPR-like"/>
    <property type="match status" value="2"/>
</dbReference>
<gene>
    <name evidence="1" type="ORF">DK847_14555</name>
</gene>
<dbReference type="Gene3D" id="1.25.40.10">
    <property type="entry name" value="Tetratricopeptide repeat domain"/>
    <property type="match status" value="2"/>
</dbReference>
<dbReference type="Pfam" id="PF13704">
    <property type="entry name" value="Glyco_tranf_2_4"/>
    <property type="match status" value="1"/>
</dbReference>
<keyword evidence="2" id="KW-1185">Reference proteome</keyword>
<dbReference type="SUPFAM" id="SSF53448">
    <property type="entry name" value="Nucleotide-diphospho-sugar transferases"/>
    <property type="match status" value="1"/>
</dbReference>
<dbReference type="Proteomes" id="UP000248795">
    <property type="component" value="Unassembled WGS sequence"/>
</dbReference>
<dbReference type="EMBL" id="QKVK01000006">
    <property type="protein sequence ID" value="PZF76395.1"/>
    <property type="molecule type" value="Genomic_DNA"/>
</dbReference>
<evidence type="ECO:0000313" key="2">
    <source>
        <dbReference type="Proteomes" id="UP000248795"/>
    </source>
</evidence>
<dbReference type="AlphaFoldDB" id="A0A2W2ALG1"/>
<evidence type="ECO:0000313" key="1">
    <source>
        <dbReference type="EMBL" id="PZF76395.1"/>
    </source>
</evidence>
<name>A0A2W2ALG1_9HYPH</name>